<dbReference type="STRING" id="936756.ATE80_13110"/>
<proteinExistence type="predicted"/>
<reference evidence="1 2" key="1">
    <citation type="submission" date="2015-11" db="EMBL/GenBank/DDBJ databases">
        <title>Genome-wide analysis reveals the secondary metabolome in Streptomyces kanasensis ZX01.</title>
        <authorList>
            <person name="Zhang G."/>
            <person name="Han L."/>
            <person name="Feng J."/>
            <person name="Zhang X."/>
        </authorList>
    </citation>
    <scope>NUCLEOTIDE SEQUENCE [LARGE SCALE GENOMIC DNA]</scope>
    <source>
        <strain evidence="1 2">ZX01</strain>
    </source>
</reference>
<keyword evidence="2" id="KW-1185">Reference proteome</keyword>
<gene>
    <name evidence="1" type="ORF">ATE80_13110</name>
</gene>
<dbReference type="EMBL" id="LNSV01000027">
    <property type="protein sequence ID" value="KUH38402.1"/>
    <property type="molecule type" value="Genomic_DNA"/>
</dbReference>
<protein>
    <submittedName>
        <fullName evidence="1">Uncharacterized protein</fullName>
    </submittedName>
</protein>
<dbReference type="OrthoDB" id="4236253at2"/>
<dbReference type="Pfam" id="PF13384">
    <property type="entry name" value="HTH_23"/>
    <property type="match status" value="1"/>
</dbReference>
<organism evidence="1 2">
    <name type="scientific">Streptomyces kanasensis</name>
    <dbReference type="NCBI Taxonomy" id="936756"/>
    <lineage>
        <taxon>Bacteria</taxon>
        <taxon>Bacillati</taxon>
        <taxon>Actinomycetota</taxon>
        <taxon>Actinomycetes</taxon>
        <taxon>Kitasatosporales</taxon>
        <taxon>Streptomycetaceae</taxon>
        <taxon>Streptomyces</taxon>
    </lineage>
</organism>
<comment type="caution">
    <text evidence="1">The sequence shown here is derived from an EMBL/GenBank/DDBJ whole genome shotgun (WGS) entry which is preliminary data.</text>
</comment>
<name>A0A100Y690_9ACTN</name>
<dbReference type="Proteomes" id="UP000054011">
    <property type="component" value="Unassembled WGS sequence"/>
</dbReference>
<accession>A0A100Y690</accession>
<evidence type="ECO:0000313" key="1">
    <source>
        <dbReference type="EMBL" id="KUH38402.1"/>
    </source>
</evidence>
<dbReference type="AlphaFoldDB" id="A0A100Y690"/>
<sequence length="100" mass="11192">MAEDTTPEEVRRVKAALDGIAEMPDPVARARAIGLVLKEQTARSKQFYEMRRQTVLDLRAQKVPYRKIAAELGVSLGTVQDIERGSGRWTDRPPKKGGEE</sequence>
<evidence type="ECO:0000313" key="2">
    <source>
        <dbReference type="Proteomes" id="UP000054011"/>
    </source>
</evidence>